<reference evidence="3" key="1">
    <citation type="submission" date="2013-09" db="EMBL/GenBank/DDBJ databases">
        <title>Corchorus olitorius genome sequencing.</title>
        <authorList>
            <person name="Alam M."/>
            <person name="Haque M.S."/>
            <person name="Islam M.S."/>
            <person name="Emdad E.M."/>
            <person name="Islam M.M."/>
            <person name="Ahmed B."/>
            <person name="Halim A."/>
            <person name="Hossen Q.M.M."/>
            <person name="Hossain M.Z."/>
            <person name="Ahmed R."/>
            <person name="Khan M.M."/>
            <person name="Islam R."/>
            <person name="Rashid M.M."/>
            <person name="Khan S.A."/>
            <person name="Rahman M.S."/>
            <person name="Alam M."/>
            <person name="Yahiya A.S."/>
            <person name="Khan M.S."/>
            <person name="Azam M.S."/>
            <person name="Haque T."/>
            <person name="Lashkar M.Z.H."/>
            <person name="Akhand A.I."/>
            <person name="Morshed G."/>
            <person name="Roy S."/>
            <person name="Uddin K.S."/>
            <person name="Rabeya T."/>
            <person name="Hossain A.S."/>
            <person name="Chowdhury A."/>
            <person name="Snigdha A.R."/>
            <person name="Mortoza M.S."/>
            <person name="Matin S.A."/>
            <person name="Hoque S.M.E."/>
            <person name="Islam M.K."/>
            <person name="Roy D.K."/>
            <person name="Haider R."/>
            <person name="Moosa M.M."/>
            <person name="Elias S.M."/>
            <person name="Hasan A.M."/>
            <person name="Jahan S."/>
            <person name="Shafiuddin M."/>
            <person name="Mahmood N."/>
            <person name="Shommy N.S."/>
        </authorList>
    </citation>
    <scope>NUCLEOTIDE SEQUENCE [LARGE SCALE GENOMIC DNA]</scope>
    <source>
        <strain evidence="3">cv. O-4</strain>
    </source>
</reference>
<evidence type="ECO:0000259" key="1">
    <source>
        <dbReference type="PROSITE" id="PS50144"/>
    </source>
</evidence>
<dbReference type="SUPFAM" id="SSF49599">
    <property type="entry name" value="TRAF domain-like"/>
    <property type="match status" value="2"/>
</dbReference>
<dbReference type="SMART" id="SM00061">
    <property type="entry name" value="MATH"/>
    <property type="match status" value="1"/>
</dbReference>
<proteinExistence type="predicted"/>
<keyword evidence="3" id="KW-1185">Reference proteome</keyword>
<dbReference type="PANTHER" id="PTHR46162">
    <property type="entry name" value="TRAF-LIKE FAMILY PROTEIN"/>
    <property type="match status" value="1"/>
</dbReference>
<gene>
    <name evidence="2" type="ORF">COLO4_23027</name>
</gene>
<evidence type="ECO:0000313" key="2">
    <source>
        <dbReference type="EMBL" id="OMO82400.1"/>
    </source>
</evidence>
<sequence>MEKRRTSPLHIRNRVTSKILSKTGLDTYESTVFEACGYKWMLILYPEGDKQRNGDGHISLYLRLEDIQNLEPGWEVDALLTFFVFNKDQFMSIQGGRSNRFNAIQKEWGFSKLLPLTEFNDDISKGYLIGNAWFSISDKAWGFPYFIKLPDLESKDGHGLIVNDSAVVEAEITPMSMTKDLSQPNC</sequence>
<organism evidence="2 3">
    <name type="scientific">Corchorus olitorius</name>
    <dbReference type="NCBI Taxonomy" id="93759"/>
    <lineage>
        <taxon>Eukaryota</taxon>
        <taxon>Viridiplantae</taxon>
        <taxon>Streptophyta</taxon>
        <taxon>Embryophyta</taxon>
        <taxon>Tracheophyta</taxon>
        <taxon>Spermatophyta</taxon>
        <taxon>Magnoliopsida</taxon>
        <taxon>eudicotyledons</taxon>
        <taxon>Gunneridae</taxon>
        <taxon>Pentapetalae</taxon>
        <taxon>rosids</taxon>
        <taxon>malvids</taxon>
        <taxon>Malvales</taxon>
        <taxon>Malvaceae</taxon>
        <taxon>Grewioideae</taxon>
        <taxon>Apeibeae</taxon>
        <taxon>Corchorus</taxon>
    </lineage>
</organism>
<name>A0A1R3IIM2_9ROSI</name>
<dbReference type="InterPro" id="IPR008974">
    <property type="entry name" value="TRAF-like"/>
</dbReference>
<dbReference type="InterPro" id="IPR002083">
    <property type="entry name" value="MATH/TRAF_dom"/>
</dbReference>
<dbReference type="CDD" id="cd00121">
    <property type="entry name" value="MATH"/>
    <property type="match status" value="1"/>
</dbReference>
<dbReference type="STRING" id="93759.A0A1R3IIM2"/>
<comment type="caution">
    <text evidence="2">The sequence shown here is derived from an EMBL/GenBank/DDBJ whole genome shotgun (WGS) entry which is preliminary data.</text>
</comment>
<dbReference type="Gene3D" id="2.60.210.10">
    <property type="entry name" value="Apoptosis, Tumor Necrosis Factor Receptor Associated Protein 2, Chain A"/>
    <property type="match status" value="2"/>
</dbReference>
<dbReference type="Proteomes" id="UP000187203">
    <property type="component" value="Unassembled WGS sequence"/>
</dbReference>
<dbReference type="OrthoDB" id="935914at2759"/>
<evidence type="ECO:0000313" key="3">
    <source>
        <dbReference type="Proteomes" id="UP000187203"/>
    </source>
</evidence>
<accession>A0A1R3IIM2</accession>
<dbReference type="EMBL" id="AWUE01018145">
    <property type="protein sequence ID" value="OMO82400.1"/>
    <property type="molecule type" value="Genomic_DNA"/>
</dbReference>
<dbReference type="PANTHER" id="PTHR46162:SF40">
    <property type="entry name" value="TRAF-LIKE FAMILY PROTEIN"/>
    <property type="match status" value="1"/>
</dbReference>
<dbReference type="Pfam" id="PF22486">
    <property type="entry name" value="MATH_2"/>
    <property type="match status" value="1"/>
</dbReference>
<feature type="domain" description="MATH" evidence="1">
    <location>
        <begin position="12"/>
        <end position="172"/>
    </location>
</feature>
<dbReference type="PROSITE" id="PS50144">
    <property type="entry name" value="MATH"/>
    <property type="match status" value="1"/>
</dbReference>
<dbReference type="AlphaFoldDB" id="A0A1R3IIM2"/>
<protein>
    <submittedName>
        <fullName evidence="2">TRAF-like family protein</fullName>
    </submittedName>
</protein>